<dbReference type="EMBL" id="CP002432">
    <property type="protein sequence ID" value="ADU66504.1"/>
    <property type="molecule type" value="Genomic_DNA"/>
</dbReference>
<dbReference type="STRING" id="653733.Selin_1776"/>
<dbReference type="SUPFAM" id="SSF53067">
    <property type="entry name" value="Actin-like ATPase domain"/>
    <property type="match status" value="2"/>
</dbReference>
<evidence type="ECO:0000313" key="2">
    <source>
        <dbReference type="EMBL" id="ADU66504.1"/>
    </source>
</evidence>
<dbReference type="Pfam" id="PF02541">
    <property type="entry name" value="Ppx-GppA"/>
    <property type="match status" value="1"/>
</dbReference>
<dbReference type="InterPro" id="IPR043129">
    <property type="entry name" value="ATPase_NBD"/>
</dbReference>
<dbReference type="PANTHER" id="PTHR30005">
    <property type="entry name" value="EXOPOLYPHOSPHATASE"/>
    <property type="match status" value="1"/>
</dbReference>
<dbReference type="PANTHER" id="PTHR30005:SF0">
    <property type="entry name" value="RETROGRADE REGULATION PROTEIN 2"/>
    <property type="match status" value="1"/>
</dbReference>
<gene>
    <name evidence="2" type="ordered locus">Selin_1776</name>
</gene>
<dbReference type="eggNOG" id="COG0248">
    <property type="taxonomic scope" value="Bacteria"/>
</dbReference>
<feature type="domain" description="Ppx/GppA phosphatase N-terminal" evidence="1">
    <location>
        <begin position="40"/>
        <end position="312"/>
    </location>
</feature>
<reference evidence="2 3" key="1">
    <citation type="submission" date="2010-12" db="EMBL/GenBank/DDBJ databases">
        <title>Complete sequence of Desulfurispirillum indicum S5.</title>
        <authorList>
            <consortium name="US DOE Joint Genome Institute"/>
            <person name="Lucas S."/>
            <person name="Copeland A."/>
            <person name="Lapidus A."/>
            <person name="Cheng J.-F."/>
            <person name="Goodwin L."/>
            <person name="Pitluck S."/>
            <person name="Chertkov O."/>
            <person name="Held B."/>
            <person name="Detter J.C."/>
            <person name="Han C."/>
            <person name="Tapia R."/>
            <person name="Land M."/>
            <person name="Hauser L."/>
            <person name="Kyrpides N."/>
            <person name="Ivanova N."/>
            <person name="Mikhailova N."/>
            <person name="Haggblom M."/>
            <person name="Rauschenbach I."/>
            <person name="Bini E."/>
            <person name="Woyke T."/>
        </authorList>
    </citation>
    <scope>NUCLEOTIDE SEQUENCE [LARGE SCALE GENOMIC DNA]</scope>
    <source>
        <strain evidence="3">ATCC BAA-1389 / DSM 22839 / S5</strain>
    </source>
</reference>
<evidence type="ECO:0000313" key="3">
    <source>
        <dbReference type="Proteomes" id="UP000002572"/>
    </source>
</evidence>
<name>E6W184_DESIS</name>
<accession>E6W184</accession>
<dbReference type="AlphaFoldDB" id="E6W184"/>
<dbReference type="InterPro" id="IPR050273">
    <property type="entry name" value="GppA/Ppx_hydrolase"/>
</dbReference>
<keyword evidence="3" id="KW-1185">Reference proteome</keyword>
<dbReference type="InterPro" id="IPR003695">
    <property type="entry name" value="Ppx_GppA_N"/>
</dbReference>
<protein>
    <submittedName>
        <fullName evidence="2">Ppx/GppA phosphatase</fullName>
    </submittedName>
</protein>
<dbReference type="Gene3D" id="3.30.420.150">
    <property type="entry name" value="Exopolyphosphatase. Domain 2"/>
    <property type="match status" value="1"/>
</dbReference>
<dbReference type="InParanoid" id="E6W184"/>
<dbReference type="Proteomes" id="UP000002572">
    <property type="component" value="Chromosome"/>
</dbReference>
<organism evidence="2 3">
    <name type="scientific">Desulfurispirillum indicum (strain ATCC BAA-1389 / DSM 22839 / S5)</name>
    <dbReference type="NCBI Taxonomy" id="653733"/>
    <lineage>
        <taxon>Bacteria</taxon>
        <taxon>Pseudomonadati</taxon>
        <taxon>Chrysiogenota</taxon>
        <taxon>Chrysiogenia</taxon>
        <taxon>Chrysiogenales</taxon>
        <taxon>Chrysiogenaceae</taxon>
        <taxon>Desulfurispirillum</taxon>
    </lineage>
</organism>
<dbReference type="CDD" id="cd24054">
    <property type="entry name" value="ASKHA_NBD_AaPPX-GppA_MtPPX2-like"/>
    <property type="match status" value="1"/>
</dbReference>
<dbReference type="OrthoDB" id="9807195at2"/>
<dbReference type="RefSeq" id="WP_013506384.1">
    <property type="nucleotide sequence ID" value="NC_014836.1"/>
</dbReference>
<dbReference type="KEGG" id="din:Selin_1776"/>
<dbReference type="Gene3D" id="3.30.420.40">
    <property type="match status" value="1"/>
</dbReference>
<evidence type="ECO:0000259" key="1">
    <source>
        <dbReference type="Pfam" id="PF02541"/>
    </source>
</evidence>
<dbReference type="HOGENOM" id="CLU_025908_1_2_0"/>
<sequence length="314" mass="34750">MTVESRLRGAVDIGSNTIRMLIGEYSPARGLVIHDSRRHVTRLGKQMENGFLLPEAIQRSVEVLAEYKRCFDDFALPSQHLNIIATSAVRSASNRLEFIETVQQDTGLEVRVVDGAEEARLAALGVCAAVKAAGNKLIVDIGGGSVEFILVDRDTNLLHSRSVEMGVVRLTEKFITRAPLSIEEYLNMQEFVLEKLDTVHEEFARFDLTHLKIVGTAGTYTTAAHVLSGQQEYSPRLINGMTCTVKDTKMFLDKLSDMTLAQRLEAFPIEKGREDLIIAGLCLALNINSCFCQDHFMVSDYGLREGALIDAASR</sequence>
<dbReference type="FunCoup" id="E6W184">
    <property type="interactions" value="306"/>
</dbReference>
<dbReference type="GO" id="GO:0016462">
    <property type="term" value="F:pyrophosphatase activity"/>
    <property type="evidence" value="ECO:0007669"/>
    <property type="project" value="TreeGrafter"/>
</dbReference>
<proteinExistence type="predicted"/>